<dbReference type="AlphaFoldDB" id="A0A386JBT7"/>
<geneLocation type="plasmid" evidence="2">
    <name>pHSJD-312</name>
</geneLocation>
<feature type="transmembrane region" description="Helical" evidence="1">
    <location>
        <begin position="12"/>
        <end position="37"/>
    </location>
</feature>
<keyword evidence="2" id="KW-0614">Plasmid</keyword>
<gene>
    <name evidence="2" type="ORF">pHSJD-312_00023</name>
</gene>
<proteinExistence type="predicted"/>
<evidence type="ECO:0000256" key="1">
    <source>
        <dbReference type="SAM" id="Phobius"/>
    </source>
</evidence>
<protein>
    <submittedName>
        <fullName evidence="2">Uncharacterized protein</fullName>
    </submittedName>
</protein>
<evidence type="ECO:0000313" key="2">
    <source>
        <dbReference type="EMBL" id="AYD68646.1"/>
    </source>
</evidence>
<keyword evidence="1" id="KW-1133">Transmembrane helix</keyword>
<reference evidence="2" key="1">
    <citation type="journal article" date="2018" name="Sci. Rep.">
        <title>Novel Clade C-I Clostridium difficile strains escape diagnostic tests, differ in pathogenicity potential and carry toxins on extrachromosomal elements.</title>
        <authorList>
            <person name="Ramirez-Vargas G."/>
            <person name="Lopez-Urena D."/>
            <person name="Badilla A."/>
            <person name="Orozco-Aguilar J."/>
            <person name="Murillo T."/>
            <person name="Rojas P."/>
            <person name="Riedel T."/>
            <person name="Overmann J."/>
            <person name="Gonzalez G."/>
            <person name="Chaves-Olarte E."/>
            <person name="Quesada-Gomez C."/>
            <person name="Rodriguez C."/>
        </authorList>
    </citation>
    <scope>NUCLEOTIDE SEQUENCE</scope>
    <source>
        <strain evidence="2">HSJD-312</strain>
        <plasmid evidence="2">pHSJD-312</plasmid>
    </source>
</reference>
<dbReference type="RefSeq" id="WP_021383391.1">
    <property type="nucleotide sequence ID" value="NZ_LJCL01000008.1"/>
</dbReference>
<dbReference type="EMBL" id="MG973074">
    <property type="protein sequence ID" value="AYD68646.1"/>
    <property type="molecule type" value="Genomic_DNA"/>
</dbReference>
<accession>A0A386JBT7</accession>
<keyword evidence="1" id="KW-0472">Membrane</keyword>
<name>A0A386JBT7_CLODI</name>
<organism evidence="2">
    <name type="scientific">Clostridioides difficile</name>
    <name type="common">Peptoclostridium difficile</name>
    <dbReference type="NCBI Taxonomy" id="1496"/>
    <lineage>
        <taxon>Bacteria</taxon>
        <taxon>Bacillati</taxon>
        <taxon>Bacillota</taxon>
        <taxon>Clostridia</taxon>
        <taxon>Peptostreptococcales</taxon>
        <taxon>Peptostreptococcaceae</taxon>
        <taxon>Clostridioides</taxon>
    </lineage>
</organism>
<sequence>MIKAKKLNKYNILYIVNILKKLRISTYLLIPLLFFLLVLPKQLIYISILTLLFYSISKLYENKPYKSIEVDTEPFNNVETTNESHESKFKDTLFINQIIDKKEHCILHNFKVHWKIYLEEMVIDITTVKLFYYDNGTIAKICVFDNNIDIYFNDKITLETLYYKLQECSSFSDLTSI</sequence>
<keyword evidence="1" id="KW-0812">Transmembrane</keyword>